<accession>A0A9P7VTJ3</accession>
<protein>
    <submittedName>
        <fullName evidence="3">Uncharacterized protein</fullName>
    </submittedName>
</protein>
<feature type="transmembrane region" description="Helical" evidence="2">
    <location>
        <begin position="195"/>
        <end position="215"/>
    </location>
</feature>
<keyword evidence="2" id="KW-0472">Membrane</keyword>
<keyword evidence="4" id="KW-1185">Reference proteome</keyword>
<dbReference type="OrthoDB" id="2931377at2759"/>
<feature type="transmembrane region" description="Helical" evidence="2">
    <location>
        <begin position="131"/>
        <end position="158"/>
    </location>
</feature>
<keyword evidence="2" id="KW-0812">Transmembrane</keyword>
<dbReference type="AlphaFoldDB" id="A0A9P7VTJ3"/>
<feature type="transmembrane region" description="Helical" evidence="2">
    <location>
        <begin position="476"/>
        <end position="497"/>
    </location>
</feature>
<feature type="transmembrane region" description="Helical" evidence="2">
    <location>
        <begin position="44"/>
        <end position="72"/>
    </location>
</feature>
<comment type="caution">
    <text evidence="3">The sequence shown here is derived from an EMBL/GenBank/DDBJ whole genome shotgun (WGS) entry which is preliminary data.</text>
</comment>
<dbReference type="RefSeq" id="XP_043039176.1">
    <property type="nucleotide sequence ID" value="XM_043179246.1"/>
</dbReference>
<feature type="transmembrane region" description="Helical" evidence="2">
    <location>
        <begin position="99"/>
        <end position="119"/>
    </location>
</feature>
<reference evidence="3" key="1">
    <citation type="submission" date="2020-11" db="EMBL/GenBank/DDBJ databases">
        <title>Adaptations for nitrogen fixation in a non-lichenized fungal sporocarp promotes dispersal by wood-feeding termites.</title>
        <authorList>
            <consortium name="DOE Joint Genome Institute"/>
            <person name="Koch R.A."/>
            <person name="Yoon G."/>
            <person name="Arayal U."/>
            <person name="Lail K."/>
            <person name="Amirebrahimi M."/>
            <person name="Labutti K."/>
            <person name="Lipzen A."/>
            <person name="Riley R."/>
            <person name="Barry K."/>
            <person name="Henrissat B."/>
            <person name="Grigoriev I.V."/>
            <person name="Herr J.R."/>
            <person name="Aime M.C."/>
        </authorList>
    </citation>
    <scope>NUCLEOTIDE SEQUENCE</scope>
    <source>
        <strain evidence="3">MCA 3950</strain>
    </source>
</reference>
<proteinExistence type="predicted"/>
<dbReference type="Proteomes" id="UP000812287">
    <property type="component" value="Unassembled WGS sequence"/>
</dbReference>
<dbReference type="EMBL" id="MU250536">
    <property type="protein sequence ID" value="KAG7445676.1"/>
    <property type="molecule type" value="Genomic_DNA"/>
</dbReference>
<gene>
    <name evidence="3" type="ORF">BT62DRAFT_1076760</name>
</gene>
<feature type="region of interest" description="Disordered" evidence="1">
    <location>
        <begin position="276"/>
        <end position="297"/>
    </location>
</feature>
<name>A0A9P7VTJ3_9AGAR</name>
<evidence type="ECO:0000313" key="3">
    <source>
        <dbReference type="EMBL" id="KAG7445676.1"/>
    </source>
</evidence>
<organism evidence="3 4">
    <name type="scientific">Guyanagaster necrorhizus</name>
    <dbReference type="NCBI Taxonomy" id="856835"/>
    <lineage>
        <taxon>Eukaryota</taxon>
        <taxon>Fungi</taxon>
        <taxon>Dikarya</taxon>
        <taxon>Basidiomycota</taxon>
        <taxon>Agaricomycotina</taxon>
        <taxon>Agaricomycetes</taxon>
        <taxon>Agaricomycetidae</taxon>
        <taxon>Agaricales</taxon>
        <taxon>Marasmiineae</taxon>
        <taxon>Physalacriaceae</taxon>
        <taxon>Guyanagaster</taxon>
    </lineage>
</organism>
<evidence type="ECO:0000256" key="2">
    <source>
        <dbReference type="SAM" id="Phobius"/>
    </source>
</evidence>
<evidence type="ECO:0000256" key="1">
    <source>
        <dbReference type="SAM" id="MobiDB-lite"/>
    </source>
</evidence>
<keyword evidence="2" id="KW-1133">Transmembrane helix</keyword>
<dbReference type="GeneID" id="66101540"/>
<feature type="transmembrane region" description="Helical" evidence="2">
    <location>
        <begin position="12"/>
        <end position="32"/>
    </location>
</feature>
<evidence type="ECO:0000313" key="4">
    <source>
        <dbReference type="Proteomes" id="UP000812287"/>
    </source>
</evidence>
<sequence length="549" mass="61540">MTSPGAYALKTPYYLVGIYVFFLEGINFLAFLPSPFANVVATQLWFLSSALFAVSIILFMYLTFTTLLLGAVKSLAYFVPFPNAPAVPSEWRWELVQDVYLSLFSLGVAFNHALYSGGFGLESPKDISERVFGLLGHVCAALILEVEIVGGMIGVIVLSKVVVSLWPWKVDEDLERGPMFMSSVWDEAKETAVQVVFWFLFAFFVTFIFSTYLYVSVDRFHFDTMQRMMELCSIRPPRSLEQDVEMDDEYKVTITQPRDHNDSIVDNLNNIVHISTSPQPRDRKSSQVPHLTTAEVESPAKRTHDRDLVILLSKMSLSISNLSLIYNRILCELHSDLPFCRKRSLTHYALVICGTASSRSTILSLMIPFRSLASDAYIPQCQHLTAGSLLRAESPVAVGVVAFQRRLYTTKWDLNAVQYLSMHSISAAEFSLRDALSRWGPGLRVESISIFGRTHKVLPGAIESPQQTKDQDKMTYFTRLAIALTLAATLVNAAPAMEERGEVIPMSTLTFTRIEWTLIPTSPYLTTTEFPFTVTQFSTVENAQATPSA</sequence>